<sequence>MHMRMFSPTSINHAANLAKLHEYSQPSSHQPPSRFSNFPKCQGILLKPIISSSNNSTKNTLRNNSSNPLLVPTYKPNPQHFNRTYFAAEMEEHRSKGLLMFCDQQFTLGHQFKYNRSQLMVLELDDENQV</sequence>
<gene>
    <name evidence="1" type="ORF">VFH_I109600</name>
</gene>
<evidence type="ECO:0000313" key="1">
    <source>
        <dbReference type="EMBL" id="CAI8593798.1"/>
    </source>
</evidence>
<dbReference type="AlphaFoldDB" id="A0AAV0Z8H3"/>
<name>A0AAV0Z8H3_VICFA</name>
<dbReference type="EMBL" id="OX451735">
    <property type="protein sequence ID" value="CAI8593798.1"/>
    <property type="molecule type" value="Genomic_DNA"/>
</dbReference>
<keyword evidence="2" id="KW-1185">Reference proteome</keyword>
<reference evidence="1 2" key="1">
    <citation type="submission" date="2023-01" db="EMBL/GenBank/DDBJ databases">
        <authorList>
            <person name="Kreplak J."/>
        </authorList>
    </citation>
    <scope>NUCLEOTIDE SEQUENCE [LARGE SCALE GENOMIC DNA]</scope>
</reference>
<accession>A0AAV0Z8H3</accession>
<organism evidence="1 2">
    <name type="scientific">Vicia faba</name>
    <name type="common">Broad bean</name>
    <name type="synonym">Faba vulgaris</name>
    <dbReference type="NCBI Taxonomy" id="3906"/>
    <lineage>
        <taxon>Eukaryota</taxon>
        <taxon>Viridiplantae</taxon>
        <taxon>Streptophyta</taxon>
        <taxon>Embryophyta</taxon>
        <taxon>Tracheophyta</taxon>
        <taxon>Spermatophyta</taxon>
        <taxon>Magnoliopsida</taxon>
        <taxon>eudicotyledons</taxon>
        <taxon>Gunneridae</taxon>
        <taxon>Pentapetalae</taxon>
        <taxon>rosids</taxon>
        <taxon>fabids</taxon>
        <taxon>Fabales</taxon>
        <taxon>Fabaceae</taxon>
        <taxon>Papilionoideae</taxon>
        <taxon>50 kb inversion clade</taxon>
        <taxon>NPAAA clade</taxon>
        <taxon>Hologalegina</taxon>
        <taxon>IRL clade</taxon>
        <taxon>Fabeae</taxon>
        <taxon>Vicia</taxon>
    </lineage>
</organism>
<dbReference type="Proteomes" id="UP001157006">
    <property type="component" value="Chromosome 1S"/>
</dbReference>
<evidence type="ECO:0000313" key="2">
    <source>
        <dbReference type="Proteomes" id="UP001157006"/>
    </source>
</evidence>
<protein>
    <submittedName>
        <fullName evidence="1">Uncharacterized protein</fullName>
    </submittedName>
</protein>
<proteinExistence type="predicted"/>